<dbReference type="OrthoDB" id="4934715at2759"/>
<dbReference type="CDD" id="cd12148">
    <property type="entry name" value="fungal_TF_MHR"/>
    <property type="match status" value="1"/>
</dbReference>
<reference evidence="4" key="1">
    <citation type="submission" date="2021-10" db="EMBL/GenBank/DDBJ databases">
        <authorList>
            <person name="Piombo E."/>
        </authorList>
    </citation>
    <scope>NUCLEOTIDE SEQUENCE</scope>
</reference>
<dbReference type="GO" id="GO:0008270">
    <property type="term" value="F:zinc ion binding"/>
    <property type="evidence" value="ECO:0007669"/>
    <property type="project" value="InterPro"/>
</dbReference>
<evidence type="ECO:0000256" key="2">
    <source>
        <dbReference type="ARBA" id="ARBA00023242"/>
    </source>
</evidence>
<keyword evidence="2" id="KW-0539">Nucleus</keyword>
<protein>
    <recommendedName>
        <fullName evidence="3">Xylanolytic transcriptional activator regulatory domain-containing protein</fullName>
    </recommendedName>
</protein>
<dbReference type="Proteomes" id="UP000775872">
    <property type="component" value="Unassembled WGS sequence"/>
</dbReference>
<dbReference type="Pfam" id="PF04082">
    <property type="entry name" value="Fungal_trans"/>
    <property type="match status" value="1"/>
</dbReference>
<feature type="domain" description="Xylanolytic transcriptional activator regulatory" evidence="3">
    <location>
        <begin position="161"/>
        <end position="235"/>
    </location>
</feature>
<dbReference type="GO" id="GO:0006351">
    <property type="term" value="P:DNA-templated transcription"/>
    <property type="evidence" value="ECO:0007669"/>
    <property type="project" value="InterPro"/>
</dbReference>
<dbReference type="GO" id="GO:0003677">
    <property type="term" value="F:DNA binding"/>
    <property type="evidence" value="ECO:0007669"/>
    <property type="project" value="InterPro"/>
</dbReference>
<evidence type="ECO:0000256" key="1">
    <source>
        <dbReference type="ARBA" id="ARBA00004123"/>
    </source>
</evidence>
<dbReference type="InterPro" id="IPR050613">
    <property type="entry name" value="Sec_Metabolite_Reg"/>
</dbReference>
<organism evidence="4 5">
    <name type="scientific">Clonostachys solani</name>
    <dbReference type="NCBI Taxonomy" id="160281"/>
    <lineage>
        <taxon>Eukaryota</taxon>
        <taxon>Fungi</taxon>
        <taxon>Dikarya</taxon>
        <taxon>Ascomycota</taxon>
        <taxon>Pezizomycotina</taxon>
        <taxon>Sordariomycetes</taxon>
        <taxon>Hypocreomycetidae</taxon>
        <taxon>Hypocreales</taxon>
        <taxon>Bionectriaceae</taxon>
        <taxon>Clonostachys</taxon>
    </lineage>
</organism>
<dbReference type="EMBL" id="CABFOC020000007">
    <property type="protein sequence ID" value="CAH0044599.1"/>
    <property type="molecule type" value="Genomic_DNA"/>
</dbReference>
<keyword evidence="5" id="KW-1185">Reference proteome</keyword>
<dbReference type="SMART" id="SM00906">
    <property type="entry name" value="Fungal_trans"/>
    <property type="match status" value="1"/>
</dbReference>
<gene>
    <name evidence="4" type="ORF">CSOL1703_00010336</name>
</gene>
<sequence length="550" mass="62110">MQDISHEPSFASGGTLRPSLLFETSRNRSYEELVNCLPAKPVVDRLVNLFVHGSDIPTLPIHFPVFLKDYQLFWDKPGRVSLPWLSVLFSIITLSLQYFLRSGSAIEGIPYPEPACRKFASKAAECLRTFDYAKPAPRTVEAMIMYMLCEHIWLGEYRFRASLILSLTIRLAMRAGYHRDPSHYSQISIFEGEVRRRSWSYLVQLDILFASYLGLPRHISDRRTDTALPSNIADEDLQLDITSLPPLRNPEEPSAISFLNYREQLCKILGQITDCTTSFEDLPYEKVLGLDQALDRQIDVRPAWLDPPPRFELRVMDDPTTTNQAIEGDILAQRARIILHRRFLVPAHANSQYLPSRIKCVAAAARILQHQTTVSQISFNIDGMSVPNWRALSLMHEDFLLASIILCLHIDQDIRHGRISRRLEEFPSEDAELQEHLGLLRSCRKILLDADKPNRDAQRAAQVIEVVLLKASGARNANLDKDGDTKGAITGVCPASLGPGPADFESVGPEDASFGDPYWFGNQVPMFSDLDHAFASFPSDEQFPFLAGFE</sequence>
<comment type="subcellular location">
    <subcellularLocation>
        <location evidence="1">Nucleus</location>
    </subcellularLocation>
</comment>
<comment type="caution">
    <text evidence="4">The sequence shown here is derived from an EMBL/GenBank/DDBJ whole genome shotgun (WGS) entry which is preliminary data.</text>
</comment>
<evidence type="ECO:0000259" key="3">
    <source>
        <dbReference type="SMART" id="SM00906"/>
    </source>
</evidence>
<dbReference type="GO" id="GO:0005634">
    <property type="term" value="C:nucleus"/>
    <property type="evidence" value="ECO:0007669"/>
    <property type="project" value="UniProtKB-SubCell"/>
</dbReference>
<name>A0A9N9W6N3_9HYPO</name>
<dbReference type="AlphaFoldDB" id="A0A9N9W6N3"/>
<evidence type="ECO:0000313" key="4">
    <source>
        <dbReference type="EMBL" id="CAH0044599.1"/>
    </source>
</evidence>
<dbReference type="PANTHER" id="PTHR31001">
    <property type="entry name" value="UNCHARACTERIZED TRANSCRIPTIONAL REGULATORY PROTEIN"/>
    <property type="match status" value="1"/>
</dbReference>
<accession>A0A9N9W6N3</accession>
<dbReference type="InterPro" id="IPR007219">
    <property type="entry name" value="XnlR_reg_dom"/>
</dbReference>
<dbReference type="PANTHER" id="PTHR31001:SF49">
    <property type="entry name" value="ZN(II)2CYS6 TRANSCRIPTION FACTOR (EUROFUNG)"/>
    <property type="match status" value="1"/>
</dbReference>
<proteinExistence type="predicted"/>
<evidence type="ECO:0000313" key="5">
    <source>
        <dbReference type="Proteomes" id="UP000775872"/>
    </source>
</evidence>